<evidence type="ECO:0000259" key="9">
    <source>
        <dbReference type="PROSITE" id="PS51847"/>
    </source>
</evidence>
<dbReference type="Pfam" id="PF25669">
    <property type="entry name" value="SMP_MUG190-like"/>
    <property type="match status" value="1"/>
</dbReference>
<feature type="transmembrane region" description="Helical" evidence="7">
    <location>
        <begin position="37"/>
        <end position="57"/>
    </location>
</feature>
<evidence type="ECO:0000313" key="10">
    <source>
        <dbReference type="EMBL" id="PJF19427.1"/>
    </source>
</evidence>
<dbReference type="STRING" id="1246581.A0A2H9TNV5"/>
<sequence>MSSTDAPQAVKSREDSSKSAVVAMHPPEEPETLSPSAGSLVPIIVLISIATFGSYLLGRFHFSIVWTSIFLFLTYNFMFRRVARLRRYHRHALERDVARQRLERHAESAEWLNFIAVRLWTVLEPVISVKVTERVNAVLEEACPSFLDSLMLTEFTLGSSAPTILSARVHPKTQPDVVHLDVEVCFIPKDTDTSVATGDTSSPQWNSKVVLNARMGKGRLGVDVPVMLKEISIFGKLRLQLELGPTVPFVNKIQLGFLETPRFDFILKPLKSFDLMDLPGLSNWISSSLTETINDTMVDPNMVVIPLRRSYSDVRSIGVLKVSLYEVRGMKLVGNLVQPFVKVQIGNKNKAISTVLDPSTMSWNQVFYILIHTLKNPVSFVIMGTPTSMLGSVTFPISDLELDMTSSKNVWRTVVGHESSKIRGELNFGIEYYPAADEPDPEADLNFESGIVQISLHQLKDLFGEDKKGVTCCYEVYVHPSNFKFDWKDPPRLREGKQHRSRTKRRTNNPTWDEVFEVFLEHKDESSVTILLRHGTKDEVVYGKWTAPFSQLLNRTDWFSFDEEERAQFYASFLFRPVRIDVSSSLDLNFTSCLGVARIHVISGSGFKACKGGYRVAVDISGRLAGKTKAAVVESSPVWNKHIVTIAKDSKDVITLDVQHAEKGTSYGHVSCTIAELLAHEGCDIERNNHLADTDGDTLPAKLRFTVGIYPAQNLAPPPEEEPYNLVDPEVAAMRSNCGILEVHSISVDGVLPTTINSLHYLKVAFENCDPFLTTTPAHIGGEGKHSWKKRVEYLIQDYDCRNLHFTITETHGAKEEFVDALSVRMMNLRGNEPLKLEGMTQGSISIRATYRPVRLELEPEVEESGVLQIQLKSAEDLIAVDSNGTSDPFCVLRLNGTKFFKSSVIKKCLSPVFEENAEVEIKQRDISILQVELRDWNKVTASRTLGMANIELQNLPPNKWQDLKLSLENVSSGMLHIRLIFIPEQDGRGRRRLPTENVIAVPSPTKTFTSPELVAILGNQDTKTDLTTGSTADSKMDSMAGSTMSSVADSRTSSRVASPPLQTDKEITHTLESAAGVKITIVGLEIHEPIDAFDCKVKIRNGNRTIFKTRGIKNTEHRWNESFTIEPENMRDLHVVLTWDQHPTDIPLRIANVPDSEQHLELPLTGINGKLILKYSATMDTQHLVDTKHRRRFSFLAK</sequence>
<organism evidence="10 11">
    <name type="scientific">Paramicrosporidium saccamoebae</name>
    <dbReference type="NCBI Taxonomy" id="1246581"/>
    <lineage>
        <taxon>Eukaryota</taxon>
        <taxon>Fungi</taxon>
        <taxon>Fungi incertae sedis</taxon>
        <taxon>Cryptomycota</taxon>
        <taxon>Cryptomycota incertae sedis</taxon>
        <taxon>Paramicrosporidium</taxon>
    </lineage>
</organism>
<evidence type="ECO:0000256" key="2">
    <source>
        <dbReference type="ARBA" id="ARBA00022448"/>
    </source>
</evidence>
<keyword evidence="3" id="KW-0445">Lipid transport</keyword>
<keyword evidence="7" id="KW-1133">Transmembrane helix</keyword>
<accession>A0A2H9TNV5</accession>
<dbReference type="InterPro" id="IPR052455">
    <property type="entry name" value="Tricalbin_domain"/>
</dbReference>
<feature type="compositionally biased region" description="Polar residues" evidence="6">
    <location>
        <begin position="1041"/>
        <end position="1057"/>
    </location>
</feature>
<evidence type="ECO:0000259" key="8">
    <source>
        <dbReference type="PROSITE" id="PS50004"/>
    </source>
</evidence>
<keyword evidence="5 7" id="KW-0472">Membrane</keyword>
<dbReference type="OrthoDB" id="1029639at2759"/>
<protein>
    <submittedName>
        <fullName evidence="10">Tcb1p</fullName>
    </submittedName>
</protein>
<evidence type="ECO:0000256" key="4">
    <source>
        <dbReference type="ARBA" id="ARBA00023121"/>
    </source>
</evidence>
<dbReference type="PROSITE" id="PS50004">
    <property type="entry name" value="C2"/>
    <property type="match status" value="2"/>
</dbReference>
<evidence type="ECO:0000256" key="5">
    <source>
        <dbReference type="ARBA" id="ARBA00023136"/>
    </source>
</evidence>
<keyword evidence="4" id="KW-0446">Lipid-binding</keyword>
<evidence type="ECO:0000313" key="11">
    <source>
        <dbReference type="Proteomes" id="UP000240830"/>
    </source>
</evidence>
<comment type="caution">
    <text evidence="10">The sequence shown here is derived from an EMBL/GenBank/DDBJ whole genome shotgun (WGS) entry which is preliminary data.</text>
</comment>
<dbReference type="PANTHER" id="PTHR46980:SF2">
    <property type="entry name" value="TRICALBIN-1-RELATED"/>
    <property type="match status" value="1"/>
</dbReference>
<evidence type="ECO:0000256" key="3">
    <source>
        <dbReference type="ARBA" id="ARBA00023055"/>
    </source>
</evidence>
<dbReference type="Pfam" id="PF00168">
    <property type="entry name" value="C2"/>
    <property type="match status" value="5"/>
</dbReference>
<dbReference type="GO" id="GO:0006869">
    <property type="term" value="P:lipid transport"/>
    <property type="evidence" value="ECO:0007669"/>
    <property type="project" value="UniProtKB-KW"/>
</dbReference>
<name>A0A2H9TNV5_9FUNG</name>
<evidence type="ECO:0000256" key="1">
    <source>
        <dbReference type="ARBA" id="ARBA00004370"/>
    </source>
</evidence>
<comment type="subcellular location">
    <subcellularLocation>
        <location evidence="1">Membrane</location>
    </subcellularLocation>
</comment>
<gene>
    <name evidence="10" type="ORF">PSACC_00773</name>
</gene>
<dbReference type="Gene3D" id="2.60.40.150">
    <property type="entry name" value="C2 domain"/>
    <property type="match status" value="3"/>
</dbReference>
<dbReference type="EMBL" id="MTSL01000065">
    <property type="protein sequence ID" value="PJF19427.1"/>
    <property type="molecule type" value="Genomic_DNA"/>
</dbReference>
<feature type="domain" description="SMP-LTD" evidence="9">
    <location>
        <begin position="105"/>
        <end position="308"/>
    </location>
</feature>
<dbReference type="InterPro" id="IPR035892">
    <property type="entry name" value="C2_domain_sf"/>
</dbReference>
<proteinExistence type="predicted"/>
<feature type="region of interest" description="Disordered" evidence="6">
    <location>
        <begin position="1"/>
        <end position="35"/>
    </location>
</feature>
<dbReference type="GO" id="GO:0016020">
    <property type="term" value="C:membrane"/>
    <property type="evidence" value="ECO:0007669"/>
    <property type="project" value="UniProtKB-SubCell"/>
</dbReference>
<dbReference type="SMART" id="SM00239">
    <property type="entry name" value="C2"/>
    <property type="match status" value="4"/>
</dbReference>
<dbReference type="PROSITE" id="PS51847">
    <property type="entry name" value="SMP"/>
    <property type="match status" value="1"/>
</dbReference>
<feature type="transmembrane region" description="Helical" evidence="7">
    <location>
        <begin position="64"/>
        <end position="83"/>
    </location>
</feature>
<dbReference type="Proteomes" id="UP000240830">
    <property type="component" value="Unassembled WGS sequence"/>
</dbReference>
<keyword evidence="2" id="KW-0813">Transport</keyword>
<keyword evidence="7" id="KW-0812">Transmembrane</keyword>
<feature type="region of interest" description="Disordered" evidence="6">
    <location>
        <begin position="1025"/>
        <end position="1062"/>
    </location>
</feature>
<dbReference type="SUPFAM" id="SSF49562">
    <property type="entry name" value="C2 domain (Calcium/lipid-binding domain, CaLB)"/>
    <property type="match status" value="5"/>
</dbReference>
<dbReference type="PANTHER" id="PTHR46980">
    <property type="entry name" value="TRICALBIN-1-RELATED"/>
    <property type="match status" value="1"/>
</dbReference>
<reference evidence="10 11" key="1">
    <citation type="submission" date="2016-10" db="EMBL/GenBank/DDBJ databases">
        <title>The genome of Paramicrosporidium saccamoebae is the missing link in understanding Cryptomycota and Microsporidia evolution.</title>
        <authorList>
            <person name="Quandt C.A."/>
            <person name="Beaudet D."/>
            <person name="Corsaro D."/>
            <person name="Michel R."/>
            <person name="Corradi N."/>
            <person name="James T."/>
        </authorList>
    </citation>
    <scope>NUCLEOTIDE SEQUENCE [LARGE SCALE GENOMIC DNA]</scope>
    <source>
        <strain evidence="10 11">KSL3</strain>
    </source>
</reference>
<dbReference type="InterPro" id="IPR031468">
    <property type="entry name" value="SMP_LBD"/>
</dbReference>
<feature type="domain" description="C2" evidence="8">
    <location>
        <begin position="841"/>
        <end position="966"/>
    </location>
</feature>
<evidence type="ECO:0000256" key="7">
    <source>
        <dbReference type="SAM" id="Phobius"/>
    </source>
</evidence>
<feature type="compositionally biased region" description="Polar residues" evidence="6">
    <location>
        <begin position="1025"/>
        <end position="1034"/>
    </location>
</feature>
<dbReference type="InterPro" id="IPR000008">
    <property type="entry name" value="C2_dom"/>
</dbReference>
<dbReference type="CDD" id="cd21678">
    <property type="entry name" value="SMP_TCB"/>
    <property type="match status" value="1"/>
</dbReference>
<feature type="domain" description="C2" evidence="8">
    <location>
        <begin position="433"/>
        <end position="563"/>
    </location>
</feature>
<dbReference type="AlphaFoldDB" id="A0A2H9TNV5"/>
<keyword evidence="11" id="KW-1185">Reference proteome</keyword>
<dbReference type="GO" id="GO:0008289">
    <property type="term" value="F:lipid binding"/>
    <property type="evidence" value="ECO:0007669"/>
    <property type="project" value="UniProtKB-KW"/>
</dbReference>
<evidence type="ECO:0000256" key="6">
    <source>
        <dbReference type="SAM" id="MobiDB-lite"/>
    </source>
</evidence>